<feature type="compositionally biased region" description="Basic and acidic residues" evidence="1">
    <location>
        <begin position="1"/>
        <end position="19"/>
    </location>
</feature>
<proteinExistence type="predicted"/>
<name>A0A1B5L407_USTVR</name>
<gene>
    <name evidence="2" type="ORF">UVI_02036880</name>
</gene>
<dbReference type="Proteomes" id="UP000054053">
    <property type="component" value="Unassembled WGS sequence"/>
</dbReference>
<evidence type="ECO:0000313" key="2">
    <source>
        <dbReference type="EMBL" id="GAO18199.1"/>
    </source>
</evidence>
<feature type="region of interest" description="Disordered" evidence="1">
    <location>
        <begin position="1"/>
        <end position="44"/>
    </location>
</feature>
<reference evidence="3" key="1">
    <citation type="journal article" date="2016" name="Genome Announc.">
        <title>Genome sequence of Ustilaginoidea virens IPU010, a rice pathogenic fungus causing false smut.</title>
        <authorList>
            <person name="Kumagai T."/>
            <person name="Ishii T."/>
            <person name="Terai G."/>
            <person name="Umemura M."/>
            <person name="Machida M."/>
            <person name="Asai K."/>
        </authorList>
    </citation>
    <scope>NUCLEOTIDE SEQUENCE [LARGE SCALE GENOMIC DNA]</scope>
    <source>
        <strain evidence="3">IPU010</strain>
    </source>
</reference>
<dbReference type="AlphaFoldDB" id="A0A1B5L407"/>
<dbReference type="EMBL" id="BBTG02000019">
    <property type="protein sequence ID" value="GAO18199.1"/>
    <property type="molecule type" value="Genomic_DNA"/>
</dbReference>
<organism evidence="2 3">
    <name type="scientific">Ustilaginoidea virens</name>
    <name type="common">Rice false smut fungus</name>
    <name type="synonym">Villosiclava virens</name>
    <dbReference type="NCBI Taxonomy" id="1159556"/>
    <lineage>
        <taxon>Eukaryota</taxon>
        <taxon>Fungi</taxon>
        <taxon>Dikarya</taxon>
        <taxon>Ascomycota</taxon>
        <taxon>Pezizomycotina</taxon>
        <taxon>Sordariomycetes</taxon>
        <taxon>Hypocreomycetidae</taxon>
        <taxon>Hypocreales</taxon>
        <taxon>Clavicipitaceae</taxon>
        <taxon>Ustilaginoidea</taxon>
    </lineage>
</organism>
<sequence>MPGCQDARKSGFQEVRNQEVRMPGSQEPGGSVRTSQGSWASSFRRTTRCGRIDALAVQAE</sequence>
<protein>
    <submittedName>
        <fullName evidence="2">Uncharacterized protein</fullName>
    </submittedName>
</protein>
<accession>A0A1B5L407</accession>
<evidence type="ECO:0000256" key="1">
    <source>
        <dbReference type="SAM" id="MobiDB-lite"/>
    </source>
</evidence>
<comment type="caution">
    <text evidence="2">The sequence shown here is derived from an EMBL/GenBank/DDBJ whole genome shotgun (WGS) entry which is preliminary data.</text>
</comment>
<feature type="compositionally biased region" description="Polar residues" evidence="1">
    <location>
        <begin position="32"/>
        <end position="44"/>
    </location>
</feature>
<evidence type="ECO:0000313" key="3">
    <source>
        <dbReference type="Proteomes" id="UP000054053"/>
    </source>
</evidence>